<gene>
    <name evidence="1" type="ORF">O1611_g6571</name>
</gene>
<proteinExistence type="predicted"/>
<protein>
    <submittedName>
        <fullName evidence="1">Uncharacterized protein</fullName>
    </submittedName>
</protein>
<sequence length="493" mass="55832">MATPPSNDYAMPTRLIDVGSPSQPPRLVTTSELQVAPYITLSYCWGTSGKNLRTTKSNLDSMTEEIEWRRLPKTVQDAITFVRALGVRYLWVDALCIVQHEFLGDEGSDWDVEALRMGQYYQHSLCTIVIAGSSDCDQGFLADRLAMKYPIQADELEIKGIDGKSRLFHSPLPSWSELIDDSPLSSRGWCMQERLLSSRVLFFSRHCIFWECVEAKTAEFLPDWDDFQDRYARARVLNAWNTDRRAELLSSETIPGLHGAWYNFVATYSKKNFTNRADGLVAVASVAGLFEERIKSAYRAGLWEDSLAFGMCWSRESTWNEVEKHAYTAPTWSWASAEGAIEYESVSGKEFDNWISNIEILNISVTAATGDPKGRVLAGAVRIKGLMAMFCPAEGRSRSAPPQPSRYHNPFKVDWDSKAFRKLYSKEWLPVFRIGILGSQGNVYCTVLLILKPTGHEELGVLQYERIGIIHWFAIEWEGEGSTPLREEIIELV</sequence>
<reference evidence="1" key="1">
    <citation type="submission" date="2022-12" db="EMBL/GenBank/DDBJ databases">
        <title>Genome Sequence of Lasiodiplodia mahajangana.</title>
        <authorList>
            <person name="Buettner E."/>
        </authorList>
    </citation>
    <scope>NUCLEOTIDE SEQUENCE</scope>
    <source>
        <strain evidence="1">VT137</strain>
    </source>
</reference>
<dbReference type="Proteomes" id="UP001153332">
    <property type="component" value="Unassembled WGS sequence"/>
</dbReference>
<organism evidence="1 2">
    <name type="scientific">Lasiodiplodia mahajangana</name>
    <dbReference type="NCBI Taxonomy" id="1108764"/>
    <lineage>
        <taxon>Eukaryota</taxon>
        <taxon>Fungi</taxon>
        <taxon>Dikarya</taxon>
        <taxon>Ascomycota</taxon>
        <taxon>Pezizomycotina</taxon>
        <taxon>Dothideomycetes</taxon>
        <taxon>Dothideomycetes incertae sedis</taxon>
        <taxon>Botryosphaeriales</taxon>
        <taxon>Botryosphaeriaceae</taxon>
        <taxon>Lasiodiplodia</taxon>
    </lineage>
</organism>
<name>A0ACC2JHX3_9PEZI</name>
<dbReference type="EMBL" id="JAPUUL010001570">
    <property type="protein sequence ID" value="KAJ8127065.1"/>
    <property type="molecule type" value="Genomic_DNA"/>
</dbReference>
<evidence type="ECO:0000313" key="2">
    <source>
        <dbReference type="Proteomes" id="UP001153332"/>
    </source>
</evidence>
<keyword evidence="2" id="KW-1185">Reference proteome</keyword>
<comment type="caution">
    <text evidence="1">The sequence shown here is derived from an EMBL/GenBank/DDBJ whole genome shotgun (WGS) entry which is preliminary data.</text>
</comment>
<accession>A0ACC2JHX3</accession>
<evidence type="ECO:0000313" key="1">
    <source>
        <dbReference type="EMBL" id="KAJ8127065.1"/>
    </source>
</evidence>